<name>A0ABQ3PQG4_9ACTN</name>
<accession>A0ABQ3PQG4</accession>
<evidence type="ECO:0000313" key="2">
    <source>
        <dbReference type="Proteomes" id="UP001052739"/>
    </source>
</evidence>
<protein>
    <submittedName>
        <fullName evidence="1">Uncharacterized protein</fullName>
    </submittedName>
</protein>
<comment type="caution">
    <text evidence="1">The sequence shown here is derived from an EMBL/GenBank/DDBJ whole genome shotgun (WGS) entry which is preliminary data.</text>
</comment>
<evidence type="ECO:0000313" key="1">
    <source>
        <dbReference type="EMBL" id="GHI27258.1"/>
    </source>
</evidence>
<dbReference type="RefSeq" id="WP_190224117.1">
    <property type="nucleotide sequence ID" value="NZ_BNBS01000049.1"/>
</dbReference>
<sequence length="102" mass="10583">MTGESLNSAMLGGTSCPDAVTGHWSFFSASDEAGSSFADDALTSGDTVSLSIDPPKDSCLLSALVRRDEHGLNLCLVEDPDSDCSAEELLRLESASAEQAAK</sequence>
<proteinExistence type="predicted"/>
<reference evidence="1" key="1">
    <citation type="submission" date="2024-05" db="EMBL/GenBank/DDBJ databases">
        <title>Whole genome shotgun sequence of Streptomyces hydrogenans NBRC 13475.</title>
        <authorList>
            <person name="Komaki H."/>
            <person name="Tamura T."/>
        </authorList>
    </citation>
    <scope>NUCLEOTIDE SEQUENCE</scope>
    <source>
        <strain evidence="1">NBRC 13475</strain>
    </source>
</reference>
<gene>
    <name evidence="1" type="ORF">Shyd_86290</name>
</gene>
<keyword evidence="2" id="KW-1185">Reference proteome</keyword>
<dbReference type="Proteomes" id="UP001052739">
    <property type="component" value="Unassembled WGS sequence"/>
</dbReference>
<dbReference type="EMBL" id="BNDW01000117">
    <property type="protein sequence ID" value="GHI27258.1"/>
    <property type="molecule type" value="Genomic_DNA"/>
</dbReference>
<organism evidence="1 2">
    <name type="scientific">Streptomyces hydrogenans</name>
    <dbReference type="NCBI Taxonomy" id="1873719"/>
    <lineage>
        <taxon>Bacteria</taxon>
        <taxon>Bacillati</taxon>
        <taxon>Actinomycetota</taxon>
        <taxon>Actinomycetes</taxon>
        <taxon>Kitasatosporales</taxon>
        <taxon>Streptomycetaceae</taxon>
        <taxon>Streptomyces</taxon>
    </lineage>
</organism>